<dbReference type="Proteomes" id="UP000070501">
    <property type="component" value="Unassembled WGS sequence"/>
</dbReference>
<accession>A0A136JFH5</accession>
<organism evidence="1 2">
    <name type="scientific">Microdochium bolleyi</name>
    <dbReference type="NCBI Taxonomy" id="196109"/>
    <lineage>
        <taxon>Eukaryota</taxon>
        <taxon>Fungi</taxon>
        <taxon>Dikarya</taxon>
        <taxon>Ascomycota</taxon>
        <taxon>Pezizomycotina</taxon>
        <taxon>Sordariomycetes</taxon>
        <taxon>Xylariomycetidae</taxon>
        <taxon>Xylariales</taxon>
        <taxon>Microdochiaceae</taxon>
        <taxon>Microdochium</taxon>
    </lineage>
</organism>
<dbReference type="EMBL" id="KQ964246">
    <property type="protein sequence ID" value="KXJ95858.1"/>
    <property type="molecule type" value="Genomic_DNA"/>
</dbReference>
<dbReference type="OrthoDB" id="5224238at2759"/>
<sequence>MDSLPTELLCFVFAHCDAASVRALRAASRTLAEVGYDFVLGSDFRALPWRNDIDRLHNIALHERLRGKLTSVCLYLGDLSPYDARHASLAHHFLMDPEQRVQLLQGAWRDHSEYEKLRHAVGPLHLKMDDLREACSALPNLRDFAVNFTECPFDNEVLEKAFNEPNCRKLDYPEVYHNLDAVIFALHGIQLASFKIDRFPLEMFGKGPHRKHWFSHAQSFASLNTLHLTLDPSKLQGPSVAFRAVNGLGGFLRLAINVSNLKIAFHPYARGSTKSKFALSFRECLDGTVFPNLTNLILEGMSCDEDDLKDFLTRHGKTLTHLRLGGRGLAMPWEASNGGVHLYEGNFRSLFSGLHQRLPKLERLHLEGLLECEHRDLPSHEMYNFYPLTNEDWEDVPQPGWVRPGRRVVSCSPFEQFVKMGGPYPGDSLLQQNF</sequence>
<dbReference type="AlphaFoldDB" id="A0A136JFH5"/>
<protein>
    <recommendedName>
        <fullName evidence="3">F-box domain-containing protein</fullName>
    </recommendedName>
</protein>
<proteinExistence type="predicted"/>
<keyword evidence="2" id="KW-1185">Reference proteome</keyword>
<name>A0A136JFH5_9PEZI</name>
<dbReference type="InParanoid" id="A0A136JFH5"/>
<evidence type="ECO:0000313" key="2">
    <source>
        <dbReference type="Proteomes" id="UP000070501"/>
    </source>
</evidence>
<evidence type="ECO:0008006" key="3">
    <source>
        <dbReference type="Google" id="ProtNLM"/>
    </source>
</evidence>
<evidence type="ECO:0000313" key="1">
    <source>
        <dbReference type="EMBL" id="KXJ95858.1"/>
    </source>
</evidence>
<reference evidence="2" key="1">
    <citation type="submission" date="2016-02" db="EMBL/GenBank/DDBJ databases">
        <title>Draft genome sequence of Microdochium bolleyi, a fungal endophyte of beachgrass.</title>
        <authorList>
            <consortium name="DOE Joint Genome Institute"/>
            <person name="David A.S."/>
            <person name="May G."/>
            <person name="Haridas S."/>
            <person name="Lim J."/>
            <person name="Wang M."/>
            <person name="Labutti K."/>
            <person name="Lipzen A."/>
            <person name="Barry K."/>
            <person name="Grigoriev I.V."/>
        </authorList>
    </citation>
    <scope>NUCLEOTIDE SEQUENCE [LARGE SCALE GENOMIC DNA]</scope>
    <source>
        <strain evidence="2">J235TASD1</strain>
    </source>
</reference>
<gene>
    <name evidence="1" type="ORF">Micbo1qcDRAFT_29319</name>
</gene>